<evidence type="ECO:0000313" key="10">
    <source>
        <dbReference type="Proteomes" id="UP001301140"/>
    </source>
</evidence>
<dbReference type="PANTHER" id="PTHR21256:SF2">
    <property type="entry name" value="HISTIDINE BIOSYNTHESIS TRIFUNCTIONAL PROTEIN"/>
    <property type="match status" value="1"/>
</dbReference>
<dbReference type="Gene3D" id="1.20.5.1300">
    <property type="match status" value="1"/>
</dbReference>
<dbReference type="FunFam" id="3.40.50.1980:FF:000001">
    <property type="entry name" value="Histidinol dehydrogenase"/>
    <property type="match status" value="1"/>
</dbReference>
<dbReference type="EC" id="1.1.1.23" evidence="9"/>
<dbReference type="CDD" id="cd06572">
    <property type="entry name" value="Histidinol_dh"/>
    <property type="match status" value="1"/>
</dbReference>
<keyword evidence="5 6" id="KW-0560">Oxidoreductase</keyword>
<keyword evidence="3" id="KW-0479">Metal-binding</keyword>
<dbReference type="GO" id="GO:0005829">
    <property type="term" value="C:cytosol"/>
    <property type="evidence" value="ECO:0007669"/>
    <property type="project" value="TreeGrafter"/>
</dbReference>
<proteinExistence type="inferred from homology"/>
<evidence type="ECO:0000256" key="4">
    <source>
        <dbReference type="ARBA" id="ARBA00022833"/>
    </source>
</evidence>
<dbReference type="GO" id="GO:0004399">
    <property type="term" value="F:histidinol dehydrogenase activity"/>
    <property type="evidence" value="ECO:0007669"/>
    <property type="project" value="UniProtKB-EC"/>
</dbReference>
<comment type="cofactor">
    <cofactor evidence="1">
        <name>Zn(2+)</name>
        <dbReference type="ChEBI" id="CHEBI:29105"/>
    </cofactor>
</comment>
<dbReference type="Proteomes" id="UP001301140">
    <property type="component" value="Unassembled WGS sequence"/>
</dbReference>
<evidence type="ECO:0000256" key="3">
    <source>
        <dbReference type="ARBA" id="ARBA00022723"/>
    </source>
</evidence>
<dbReference type="GO" id="GO:0046872">
    <property type="term" value="F:metal ion binding"/>
    <property type="evidence" value="ECO:0007669"/>
    <property type="project" value="UniProtKB-KW"/>
</dbReference>
<sequence length="443" mass="47084">MTTINLHELAALDEAQRQALLARTEADLSTFLEPARRIVEAVREEGDAAIVRLAREIDKVELRPDGLLATEEEFAAAEKALEPEVKEAILYAVDNIRRFHEKQVPEPMWLEEIRPGAFAGERWTPISSVACYVPRGKGAFPSVMMMTAVPAVVAGVKEVIVLTPATPEGGIDAASLFAAKASGVGKVYRVGGAVAVAAAAFGTASIPKVAKIVGPGSPWVVAAKRLLADHIDTGLPAGPSEAIILADATANPDLAALDLLIEAEHGPDSSAYLVTDCREVAERALARLPELIANLGPQRREFVSKVLGGPRGGIVLAPSWDEALRFVNDYAPEHLEVLSDEPFAHLGGITEAGEILLGENSVITIANFCLGPDCVLPTGGWARSFSALGVYDFMKRASIGYVTKAGYGELARQARVLATYEGFEAHAQAVSPLRDRLAGRTES</sequence>
<organism evidence="9 10">
    <name type="scientific">Marinimicrococcus flavescens</name>
    <dbReference type="NCBI Taxonomy" id="3031815"/>
    <lineage>
        <taxon>Bacteria</taxon>
        <taxon>Pseudomonadati</taxon>
        <taxon>Pseudomonadota</taxon>
        <taxon>Alphaproteobacteria</taxon>
        <taxon>Geminicoccales</taxon>
        <taxon>Geminicoccaceae</taxon>
        <taxon>Marinimicrococcus</taxon>
    </lineage>
</organism>
<evidence type="ECO:0000256" key="5">
    <source>
        <dbReference type="ARBA" id="ARBA00023002"/>
    </source>
</evidence>
<feature type="active site" description="Proton acceptor" evidence="7">
    <location>
        <position position="333"/>
    </location>
</feature>
<feature type="active site" description="Proton acceptor" evidence="7">
    <location>
        <position position="334"/>
    </location>
</feature>
<dbReference type="EMBL" id="JARGEQ010000008">
    <property type="protein sequence ID" value="MDF1585107.1"/>
    <property type="molecule type" value="Genomic_DNA"/>
</dbReference>
<evidence type="ECO:0000256" key="7">
    <source>
        <dbReference type="PIRSR" id="PIRSR000099-1"/>
    </source>
</evidence>
<evidence type="ECO:0000256" key="8">
    <source>
        <dbReference type="RuleBase" id="RU004175"/>
    </source>
</evidence>
<dbReference type="Pfam" id="PF00815">
    <property type="entry name" value="Histidinol_dh"/>
    <property type="match status" value="1"/>
</dbReference>
<dbReference type="InterPro" id="IPR001692">
    <property type="entry name" value="Histidinol_DH_CS"/>
</dbReference>
<dbReference type="PANTHER" id="PTHR21256">
    <property type="entry name" value="HISTIDINOL DEHYDROGENASE HDH"/>
    <property type="match status" value="1"/>
</dbReference>
<dbReference type="SUPFAM" id="SSF53720">
    <property type="entry name" value="ALDH-like"/>
    <property type="match status" value="1"/>
</dbReference>
<dbReference type="NCBIfam" id="TIGR00069">
    <property type="entry name" value="hisD"/>
    <property type="match status" value="1"/>
</dbReference>
<dbReference type="AlphaFoldDB" id="A0AAP3V1P2"/>
<accession>A0AAP3V1P2</accession>
<dbReference type="Gene3D" id="3.40.50.1980">
    <property type="entry name" value="Nitrogenase molybdenum iron protein domain"/>
    <property type="match status" value="2"/>
</dbReference>
<gene>
    <name evidence="9" type="primary">hisD</name>
    <name evidence="9" type="ORF">PZ740_01755</name>
</gene>
<dbReference type="GO" id="GO:0000105">
    <property type="term" value="P:L-histidine biosynthetic process"/>
    <property type="evidence" value="ECO:0007669"/>
    <property type="project" value="InterPro"/>
</dbReference>
<evidence type="ECO:0000256" key="6">
    <source>
        <dbReference type="PIRNR" id="PIRNR000099"/>
    </source>
</evidence>
<protein>
    <submittedName>
        <fullName evidence="9">Histidinol dehydrogenase</fullName>
        <ecNumber evidence="9">1.1.1.23</ecNumber>
    </submittedName>
</protein>
<evidence type="ECO:0000256" key="2">
    <source>
        <dbReference type="ARBA" id="ARBA00010178"/>
    </source>
</evidence>
<keyword evidence="4" id="KW-0862">Zinc</keyword>
<dbReference type="PRINTS" id="PR00083">
    <property type="entry name" value="HOLDHDRGNASE"/>
</dbReference>
<dbReference type="RefSeq" id="WP_327787518.1">
    <property type="nucleotide sequence ID" value="NZ_JARGEQ010000008.1"/>
</dbReference>
<comment type="similarity">
    <text evidence="2 6 8">Belongs to the histidinol dehydrogenase family.</text>
</comment>
<keyword evidence="10" id="KW-1185">Reference proteome</keyword>
<evidence type="ECO:0000313" key="9">
    <source>
        <dbReference type="EMBL" id="MDF1585107.1"/>
    </source>
</evidence>
<dbReference type="InterPro" id="IPR016161">
    <property type="entry name" value="Ald_DH/histidinol_DH"/>
</dbReference>
<dbReference type="InterPro" id="IPR022695">
    <property type="entry name" value="Histidinol_DH_monofunct"/>
</dbReference>
<name>A0AAP3V1P2_9PROT</name>
<dbReference type="PROSITE" id="PS00611">
    <property type="entry name" value="HISOL_DEHYDROGENASE"/>
    <property type="match status" value="1"/>
</dbReference>
<dbReference type="InterPro" id="IPR012131">
    <property type="entry name" value="Hstdl_DH"/>
</dbReference>
<dbReference type="PIRSF" id="PIRSF000099">
    <property type="entry name" value="Histidinol_dh"/>
    <property type="match status" value="1"/>
</dbReference>
<comment type="caution">
    <text evidence="9">The sequence shown here is derived from an EMBL/GenBank/DDBJ whole genome shotgun (WGS) entry which is preliminary data.</text>
</comment>
<reference evidence="9 10" key="1">
    <citation type="submission" date="2023-03" db="EMBL/GenBank/DDBJ databases">
        <title>YIM 152171 draft genome.</title>
        <authorList>
            <person name="Yang Z."/>
        </authorList>
    </citation>
    <scope>NUCLEOTIDE SEQUENCE [LARGE SCALE GENOMIC DNA]</scope>
    <source>
        <strain evidence="9 10">YIM 152171</strain>
    </source>
</reference>
<dbReference type="GO" id="GO:0051287">
    <property type="term" value="F:NAD binding"/>
    <property type="evidence" value="ECO:0007669"/>
    <property type="project" value="InterPro"/>
</dbReference>
<evidence type="ECO:0000256" key="1">
    <source>
        <dbReference type="ARBA" id="ARBA00001947"/>
    </source>
</evidence>